<dbReference type="CDD" id="cd07344">
    <property type="entry name" value="M48_yhfN_like"/>
    <property type="match status" value="1"/>
</dbReference>
<feature type="domain" description="YgjP-like metallopeptidase" evidence="1">
    <location>
        <begin position="21"/>
        <end position="227"/>
    </location>
</feature>
<organism evidence="2 3">
    <name type="scientific">Priestia megaterium</name>
    <name type="common">Bacillus megaterium</name>
    <dbReference type="NCBI Taxonomy" id="1404"/>
    <lineage>
        <taxon>Bacteria</taxon>
        <taxon>Bacillati</taxon>
        <taxon>Bacillota</taxon>
        <taxon>Bacilli</taxon>
        <taxon>Bacillales</taxon>
        <taxon>Bacillaceae</taxon>
        <taxon>Priestia</taxon>
    </lineage>
</organism>
<protein>
    <submittedName>
        <fullName evidence="2">M48 family metallopeptidase</fullName>
    </submittedName>
</protein>
<dbReference type="Pfam" id="PF01863">
    <property type="entry name" value="YgjP-like"/>
    <property type="match status" value="1"/>
</dbReference>
<dbReference type="PANTHER" id="PTHR30399">
    <property type="entry name" value="UNCHARACTERIZED PROTEIN YGJP"/>
    <property type="match status" value="1"/>
</dbReference>
<sequence>MIHKYLGQTLSFEINYKNRTSMGIYIDVYGNVEIQVPKGTSDELILQLLEEKWDWIQQKTTEMKDRTLGQKVKVYDHGETFLYLGDEYPIQVSQDITIKQDYVVLEEDKLYIYVKELEDEKIKQALKRFYYQQCKTLVERSIRSYQSNFKIKPRSIRISDNNRNWGTCDSRQQLTFNWRLAMAPLKVIDYVVVHEMCHMVHLNHDRSFWRLVGKIIPEYEQMENWLALSSWKMTV</sequence>
<dbReference type="Gene3D" id="3.30.2010.10">
    <property type="entry name" value="Metalloproteases ('zincins'), catalytic domain"/>
    <property type="match status" value="1"/>
</dbReference>
<evidence type="ECO:0000313" key="2">
    <source>
        <dbReference type="EMBL" id="QIZ06857.1"/>
    </source>
</evidence>
<reference evidence="2 3" key="2">
    <citation type="submission" date="2020-04" db="EMBL/GenBank/DDBJ databases">
        <authorList>
            <person name="Fomenkov A."/>
            <person name="Anton B.P."/>
            <person name="Roberts R.J."/>
        </authorList>
    </citation>
    <scope>NUCLEOTIDE SEQUENCE [LARGE SCALE GENOMIC DNA]</scope>
    <source>
        <strain evidence="2 3">S2</strain>
    </source>
</reference>
<proteinExistence type="predicted"/>
<gene>
    <name evidence="2" type="ORF">HFZ78_09185</name>
</gene>
<dbReference type="EMBL" id="CP051128">
    <property type="protein sequence ID" value="QIZ06857.1"/>
    <property type="molecule type" value="Genomic_DNA"/>
</dbReference>
<evidence type="ECO:0000313" key="3">
    <source>
        <dbReference type="Proteomes" id="UP000501868"/>
    </source>
</evidence>
<accession>A0A6H1P0A5</accession>
<dbReference type="Proteomes" id="UP000501868">
    <property type="component" value="Chromosome"/>
</dbReference>
<evidence type="ECO:0000259" key="1">
    <source>
        <dbReference type="Pfam" id="PF01863"/>
    </source>
</evidence>
<dbReference type="InterPro" id="IPR002725">
    <property type="entry name" value="YgjP-like_metallopeptidase"/>
</dbReference>
<dbReference type="InterPro" id="IPR053136">
    <property type="entry name" value="UTP_pyrophosphatase-like"/>
</dbReference>
<name>A0A6H1P0A5_PRIMG</name>
<dbReference type="AlphaFoldDB" id="A0A6H1P0A5"/>
<dbReference type="PANTHER" id="PTHR30399:SF1">
    <property type="entry name" value="UTP PYROPHOSPHATASE"/>
    <property type="match status" value="1"/>
</dbReference>
<reference evidence="2 3" key="1">
    <citation type="submission" date="2020-04" db="EMBL/GenBank/DDBJ databases">
        <title>Genome-Wide Identification of 5-Methylcytosine Sites in Bacterial Genomes By High-Throughput Sequencing of MspJI Restriction Fragments.</title>
        <authorList>
            <person name="Wu V."/>
        </authorList>
    </citation>
    <scope>NUCLEOTIDE SEQUENCE [LARGE SCALE GENOMIC DNA]</scope>
    <source>
        <strain evidence="2 3">S2</strain>
    </source>
</reference>